<dbReference type="EMBL" id="BOOR01000052">
    <property type="protein sequence ID" value="GII57495.1"/>
    <property type="molecule type" value="Genomic_DNA"/>
</dbReference>
<evidence type="ECO:0000313" key="2">
    <source>
        <dbReference type="Proteomes" id="UP000605992"/>
    </source>
</evidence>
<keyword evidence="2" id="KW-1185">Reference proteome</keyword>
<organism evidence="1 2">
    <name type="scientific">Planotetraspora thailandica</name>
    <dbReference type="NCBI Taxonomy" id="487172"/>
    <lineage>
        <taxon>Bacteria</taxon>
        <taxon>Bacillati</taxon>
        <taxon>Actinomycetota</taxon>
        <taxon>Actinomycetes</taxon>
        <taxon>Streptosporangiales</taxon>
        <taxon>Streptosporangiaceae</taxon>
        <taxon>Planotetraspora</taxon>
    </lineage>
</organism>
<reference evidence="1" key="1">
    <citation type="submission" date="2021-01" db="EMBL/GenBank/DDBJ databases">
        <title>Whole genome shotgun sequence of Planotetraspora thailandica NBRC 104271.</title>
        <authorList>
            <person name="Komaki H."/>
            <person name="Tamura T."/>
        </authorList>
    </citation>
    <scope>NUCLEOTIDE SEQUENCE</scope>
    <source>
        <strain evidence="1">NBRC 104271</strain>
    </source>
</reference>
<name>A0A8J3VFG0_9ACTN</name>
<accession>A0A8J3VFG0</accession>
<sequence length="113" mass="12488">MCVERVTGIEPALSAWESASDLHSLSWETGVQLRRGRVPVTSRESPLIAVQSGTHLARDLALCGRHRWLWNELPSIPQMEPARISALQPVVLRYGKAAWSPETVHTVPGVTDI</sequence>
<dbReference type="Proteomes" id="UP000605992">
    <property type="component" value="Unassembled WGS sequence"/>
</dbReference>
<evidence type="ECO:0000313" key="1">
    <source>
        <dbReference type="EMBL" id="GII57495.1"/>
    </source>
</evidence>
<dbReference type="AlphaFoldDB" id="A0A8J3VFG0"/>
<gene>
    <name evidence="1" type="ORF">Pth03_58840</name>
</gene>
<comment type="caution">
    <text evidence="1">The sequence shown here is derived from an EMBL/GenBank/DDBJ whole genome shotgun (WGS) entry which is preliminary data.</text>
</comment>
<protein>
    <submittedName>
        <fullName evidence="1">Uncharacterized protein</fullName>
    </submittedName>
</protein>
<proteinExistence type="predicted"/>